<reference evidence="4" key="3">
    <citation type="submission" date="2025-04" db="UniProtKB">
        <authorList>
            <consortium name="RefSeq"/>
        </authorList>
    </citation>
    <scope>IDENTIFICATION</scope>
    <source>
        <strain evidence="4">CBS 781.70</strain>
    </source>
</reference>
<feature type="signal peptide" evidence="1">
    <location>
        <begin position="1"/>
        <end position="22"/>
    </location>
</feature>
<evidence type="ECO:0000313" key="2">
    <source>
        <dbReference type="EMBL" id="KAF1811739.1"/>
    </source>
</evidence>
<evidence type="ECO:0008006" key="5">
    <source>
        <dbReference type="Google" id="ProtNLM"/>
    </source>
</evidence>
<reference evidence="2 4" key="1">
    <citation type="submission" date="2020-01" db="EMBL/GenBank/DDBJ databases">
        <authorList>
            <consortium name="DOE Joint Genome Institute"/>
            <person name="Haridas S."/>
            <person name="Albert R."/>
            <person name="Binder M."/>
            <person name="Bloem J."/>
            <person name="Labutti K."/>
            <person name="Salamov A."/>
            <person name="Andreopoulos B."/>
            <person name="Baker S.E."/>
            <person name="Barry K."/>
            <person name="Bills G."/>
            <person name="Bluhm B.H."/>
            <person name="Cannon C."/>
            <person name="Castanera R."/>
            <person name="Culley D.E."/>
            <person name="Daum C."/>
            <person name="Ezra D."/>
            <person name="Gonzalez J.B."/>
            <person name="Henrissat B."/>
            <person name="Kuo A."/>
            <person name="Liang C."/>
            <person name="Lipzen A."/>
            <person name="Lutzoni F."/>
            <person name="Magnuson J."/>
            <person name="Mondo S."/>
            <person name="Nolan M."/>
            <person name="Ohm R."/>
            <person name="Pangilinan J."/>
            <person name="Park H.-J."/>
            <person name="Ramirez L."/>
            <person name="Alfaro M."/>
            <person name="Sun H."/>
            <person name="Tritt A."/>
            <person name="Yoshinaga Y."/>
            <person name="Zwiers L.-H."/>
            <person name="Turgeon B.G."/>
            <person name="Goodwin S.B."/>
            <person name="Spatafora J.W."/>
            <person name="Crous P.W."/>
            <person name="Grigoriev I.V."/>
        </authorList>
    </citation>
    <scope>NUCLEOTIDE SEQUENCE</scope>
    <source>
        <strain evidence="2 4">CBS 781.70</strain>
    </source>
</reference>
<keyword evidence="3" id="KW-1185">Reference proteome</keyword>
<evidence type="ECO:0000313" key="3">
    <source>
        <dbReference type="Proteomes" id="UP000504638"/>
    </source>
</evidence>
<dbReference type="OrthoDB" id="1859733at2759"/>
<sequence length="256" mass="27530">MLFTTIPAFTFLLTSLATLSAAAPTLDVRQVNARSWSEPEEKYYHAVGDRVARFVRTANFPAPPACNIENAPMNRGALPPPSPGLVLSHVVVGRGTQNFTCDTTNASAIPVQVGAVATLFNSSCIAGLYPELLSLMPPVAIRHAKPADADGLAPSNLWLSGHHFFTAGGVPFFSLNSRNGDYGQVGCKKDGATPAPDPKNVPWLKMSTAHLDGIEATYSEVYRLNTVGGQPPETCAGQKDHIEVEYAAEYWFWKSK</sequence>
<name>A0A6G1G1Q5_9PEZI</name>
<evidence type="ECO:0000313" key="4">
    <source>
        <dbReference type="RefSeq" id="XP_033533370.1"/>
    </source>
</evidence>
<evidence type="ECO:0000256" key="1">
    <source>
        <dbReference type="SAM" id="SignalP"/>
    </source>
</evidence>
<dbReference type="EMBL" id="ML975160">
    <property type="protein sequence ID" value="KAF1811739.1"/>
    <property type="molecule type" value="Genomic_DNA"/>
</dbReference>
<feature type="chain" id="PRO_5044631753" description="Malate dehydrogenase" evidence="1">
    <location>
        <begin position="23"/>
        <end position="256"/>
    </location>
</feature>
<dbReference type="GeneID" id="54420198"/>
<dbReference type="Pfam" id="PF11937">
    <property type="entry name" value="DUF3455"/>
    <property type="match status" value="1"/>
</dbReference>
<dbReference type="InterPro" id="IPR021851">
    <property type="entry name" value="DUF3455"/>
</dbReference>
<reference evidence="4" key="2">
    <citation type="submission" date="2020-04" db="EMBL/GenBank/DDBJ databases">
        <authorList>
            <consortium name="NCBI Genome Project"/>
        </authorList>
    </citation>
    <scope>NUCLEOTIDE SEQUENCE</scope>
    <source>
        <strain evidence="4">CBS 781.70</strain>
    </source>
</reference>
<keyword evidence="1" id="KW-0732">Signal</keyword>
<protein>
    <recommendedName>
        <fullName evidence="5">Malate dehydrogenase</fullName>
    </recommendedName>
</protein>
<dbReference type="RefSeq" id="XP_033533370.1">
    <property type="nucleotide sequence ID" value="XM_033679628.1"/>
</dbReference>
<proteinExistence type="predicted"/>
<organism evidence="2">
    <name type="scientific">Eremomyces bilateralis CBS 781.70</name>
    <dbReference type="NCBI Taxonomy" id="1392243"/>
    <lineage>
        <taxon>Eukaryota</taxon>
        <taxon>Fungi</taxon>
        <taxon>Dikarya</taxon>
        <taxon>Ascomycota</taxon>
        <taxon>Pezizomycotina</taxon>
        <taxon>Dothideomycetes</taxon>
        <taxon>Dothideomycetes incertae sedis</taxon>
        <taxon>Eremomycetales</taxon>
        <taxon>Eremomycetaceae</taxon>
        <taxon>Eremomyces</taxon>
    </lineage>
</organism>
<dbReference type="Proteomes" id="UP000504638">
    <property type="component" value="Unplaced"/>
</dbReference>
<gene>
    <name evidence="2 4" type="ORF">P152DRAFT_459205</name>
</gene>
<dbReference type="PANTHER" id="PTHR35567:SF1">
    <property type="entry name" value="CONSERVED FUNGAL PROTEIN (AFU_ORTHOLOGUE AFUA_1G14230)"/>
    <property type="match status" value="1"/>
</dbReference>
<dbReference type="AlphaFoldDB" id="A0A6G1G1Q5"/>
<accession>A0A6G1G1Q5</accession>
<dbReference type="PANTHER" id="PTHR35567">
    <property type="entry name" value="MALATE DEHYDROGENASE (AFU_ORTHOLOGUE AFUA_2G13800)"/>
    <property type="match status" value="1"/>
</dbReference>